<gene>
    <name evidence="2" type="ordered locus">RBRH_03776</name>
</gene>
<dbReference type="HOGENOM" id="CLU_085623_0_0_4"/>
<feature type="domain" description="Microcin J25-processing protein McjB C-terminal" evidence="1">
    <location>
        <begin position="156"/>
        <end position="265"/>
    </location>
</feature>
<dbReference type="Pfam" id="PF13471">
    <property type="entry name" value="Transglut_core3"/>
    <property type="match status" value="1"/>
</dbReference>
<name>E5AQE3_MYCRK</name>
<dbReference type="InterPro" id="IPR032708">
    <property type="entry name" value="McjB_C"/>
</dbReference>
<protein>
    <recommendedName>
        <fullName evidence="1">Microcin J25-processing protein McjB C-terminal domain-containing protein</fullName>
    </recommendedName>
</protein>
<reference evidence="2 3" key="1">
    <citation type="journal article" date="2011" name="J. Bacteriol.">
        <title>Complete genome sequence of Burkholderia rhizoxinica, an endosymbiont of Rhizopus microsporus.</title>
        <authorList>
            <person name="Lackner G."/>
            <person name="Moebius N."/>
            <person name="Partida-Martinez L."/>
            <person name="Hertweck C."/>
        </authorList>
    </citation>
    <scope>NUCLEOTIDE SEQUENCE [LARGE SCALE GENOMIC DNA]</scope>
    <source>
        <strain evidence="3">DSM 19002 / CIP 109453 / HKI 454</strain>
    </source>
</reference>
<organism evidence="2 3">
    <name type="scientific">Mycetohabitans rhizoxinica (strain DSM 19002 / CIP 109453 / HKI 454)</name>
    <name type="common">Paraburkholderia rhizoxinica</name>
    <dbReference type="NCBI Taxonomy" id="882378"/>
    <lineage>
        <taxon>Bacteria</taxon>
        <taxon>Pseudomonadati</taxon>
        <taxon>Pseudomonadota</taxon>
        <taxon>Betaproteobacteria</taxon>
        <taxon>Burkholderiales</taxon>
        <taxon>Burkholderiaceae</taxon>
        <taxon>Mycetohabitans</taxon>
    </lineage>
</organism>
<sequence length="276" mass="30527">MQHGAWRQSQLCEAITGCFPSATRYNYHTHMPHHLMPHVFGACFAQQIILLDVVRDRYAVLTERQSAALAQQLGLSDARFARVEAVQSASILEELKRAQWISVTSFAEADAKLNMLSPSPTTGGMSANGWKLPEDAFARRPAWTRIVKALFLLRSVHRCAARQGLAGLLQLCHQAHREASLRIGLPDDYAPFVDALNWACLFYPRSTKCLEWSVALTVLCARAGLALKLVIGVQSFPFYAHAWSEAGGAVIGDSPLRRKELAVILECPHPLLDLSV</sequence>
<dbReference type="EMBL" id="FR687359">
    <property type="protein sequence ID" value="CBW74825.1"/>
    <property type="molecule type" value="Genomic_DNA"/>
</dbReference>
<evidence type="ECO:0000313" key="3">
    <source>
        <dbReference type="Proteomes" id="UP000007437"/>
    </source>
</evidence>
<dbReference type="NCBIfam" id="NF033537">
    <property type="entry name" value="lasso_biosyn_B2"/>
    <property type="match status" value="1"/>
</dbReference>
<dbReference type="eggNOG" id="ENOG5033GCR">
    <property type="taxonomic scope" value="Bacteria"/>
</dbReference>
<proteinExistence type="predicted"/>
<dbReference type="InterPro" id="IPR053521">
    <property type="entry name" value="McjB-like"/>
</dbReference>
<dbReference type="STRING" id="882378.RBRH_03776"/>
<dbReference type="AlphaFoldDB" id="E5AQE3"/>
<dbReference type="KEGG" id="brh:RBRH_03776"/>
<accession>E5AQE3</accession>
<evidence type="ECO:0000313" key="2">
    <source>
        <dbReference type="EMBL" id="CBW74825.1"/>
    </source>
</evidence>
<dbReference type="Proteomes" id="UP000007437">
    <property type="component" value="Chromosome"/>
</dbReference>
<evidence type="ECO:0000259" key="1">
    <source>
        <dbReference type="Pfam" id="PF13471"/>
    </source>
</evidence>